<evidence type="ECO:0000256" key="1">
    <source>
        <dbReference type="SAM" id="MobiDB-lite"/>
    </source>
</evidence>
<accession>A0A821M700</accession>
<dbReference type="AlphaFoldDB" id="A0A821M700"/>
<feature type="non-terminal residue" evidence="2">
    <location>
        <position position="1"/>
    </location>
</feature>
<comment type="caution">
    <text evidence="2">The sequence shown here is derived from an EMBL/GenBank/DDBJ whole genome shotgun (WGS) entry which is preliminary data.</text>
</comment>
<organism evidence="2 3">
    <name type="scientific">Rotaria socialis</name>
    <dbReference type="NCBI Taxonomy" id="392032"/>
    <lineage>
        <taxon>Eukaryota</taxon>
        <taxon>Metazoa</taxon>
        <taxon>Spiralia</taxon>
        <taxon>Gnathifera</taxon>
        <taxon>Rotifera</taxon>
        <taxon>Eurotatoria</taxon>
        <taxon>Bdelloidea</taxon>
        <taxon>Philodinida</taxon>
        <taxon>Philodinidae</taxon>
        <taxon>Rotaria</taxon>
    </lineage>
</organism>
<feature type="region of interest" description="Disordered" evidence="1">
    <location>
        <begin position="26"/>
        <end position="102"/>
    </location>
</feature>
<dbReference type="EMBL" id="CAJOBP010042173">
    <property type="protein sequence ID" value="CAF4764271.1"/>
    <property type="molecule type" value="Genomic_DNA"/>
</dbReference>
<feature type="compositionally biased region" description="Pro residues" evidence="1">
    <location>
        <begin position="91"/>
        <end position="102"/>
    </location>
</feature>
<evidence type="ECO:0000313" key="3">
    <source>
        <dbReference type="Proteomes" id="UP000663873"/>
    </source>
</evidence>
<protein>
    <submittedName>
        <fullName evidence="2">Uncharacterized protein</fullName>
    </submittedName>
</protein>
<dbReference type="Proteomes" id="UP000663873">
    <property type="component" value="Unassembled WGS sequence"/>
</dbReference>
<evidence type="ECO:0000313" key="2">
    <source>
        <dbReference type="EMBL" id="CAF4764271.1"/>
    </source>
</evidence>
<keyword evidence="3" id="KW-1185">Reference proteome</keyword>
<feature type="compositionally biased region" description="Low complexity" evidence="1">
    <location>
        <begin position="60"/>
        <end position="69"/>
    </location>
</feature>
<proteinExistence type="predicted"/>
<reference evidence="2" key="1">
    <citation type="submission" date="2021-02" db="EMBL/GenBank/DDBJ databases">
        <authorList>
            <person name="Nowell W R."/>
        </authorList>
    </citation>
    <scope>NUCLEOTIDE SEQUENCE</scope>
</reference>
<name>A0A821M700_9BILA</name>
<feature type="compositionally biased region" description="Polar residues" evidence="1">
    <location>
        <begin position="70"/>
        <end position="80"/>
    </location>
</feature>
<gene>
    <name evidence="2" type="ORF">UJA718_LOCUS39596</name>
</gene>
<sequence length="181" mass="20502">MRQHQHQQTIPQFHQSMLNLSSIGASETTNLNQPPMDMFGSRVSLHSSSSNFMKHPAYAQQQQQQQQQQPPNKTNGHPQYNNNHNSHHHPPPPNSSAFRPPPAIVEDPILRWIQQVNNSSNVNSLTSNGGGNRSQQQNFTYVPYVSTGSTVQPTMVNGSDHLHRQQQLQQPYLNQVNVHKH</sequence>